<sequence length="99" mass="11756">MADMKAKKIYKIVIFRGKDKKKTVPISKIWCAYGHLYYFDEHTNHLLTKIKENKELMAFDFQDKLDNIFFDDQEKNNIALLTKGQKVNVKNEFSCLYSI</sequence>
<organism evidence="1 2">
    <name type="scientific">Thelohanellus kitauei</name>
    <name type="common">Myxosporean</name>
    <dbReference type="NCBI Taxonomy" id="669202"/>
    <lineage>
        <taxon>Eukaryota</taxon>
        <taxon>Metazoa</taxon>
        <taxon>Cnidaria</taxon>
        <taxon>Myxozoa</taxon>
        <taxon>Myxosporea</taxon>
        <taxon>Bivalvulida</taxon>
        <taxon>Platysporina</taxon>
        <taxon>Myxobolidae</taxon>
        <taxon>Thelohanellus</taxon>
    </lineage>
</organism>
<dbReference type="AlphaFoldDB" id="A0A0C2IFC0"/>
<gene>
    <name evidence="1" type="ORF">RF11_14660</name>
</gene>
<evidence type="ECO:0000313" key="2">
    <source>
        <dbReference type="Proteomes" id="UP000031668"/>
    </source>
</evidence>
<accession>A0A0C2IFC0</accession>
<comment type="caution">
    <text evidence="1">The sequence shown here is derived from an EMBL/GenBank/DDBJ whole genome shotgun (WGS) entry which is preliminary data.</text>
</comment>
<dbReference type="EMBL" id="JWZT01004474">
    <property type="protein sequence ID" value="KII64034.1"/>
    <property type="molecule type" value="Genomic_DNA"/>
</dbReference>
<keyword evidence="2" id="KW-1185">Reference proteome</keyword>
<protein>
    <submittedName>
        <fullName evidence="1">Uncharacterized protein</fullName>
    </submittedName>
</protein>
<name>A0A0C2IFC0_THEKT</name>
<reference evidence="1 2" key="1">
    <citation type="journal article" date="2014" name="Genome Biol. Evol.">
        <title>The genome of the myxosporean Thelohanellus kitauei shows adaptations to nutrient acquisition within its fish host.</title>
        <authorList>
            <person name="Yang Y."/>
            <person name="Xiong J."/>
            <person name="Zhou Z."/>
            <person name="Huo F."/>
            <person name="Miao W."/>
            <person name="Ran C."/>
            <person name="Liu Y."/>
            <person name="Zhang J."/>
            <person name="Feng J."/>
            <person name="Wang M."/>
            <person name="Wang M."/>
            <person name="Wang L."/>
            <person name="Yao B."/>
        </authorList>
    </citation>
    <scope>NUCLEOTIDE SEQUENCE [LARGE SCALE GENOMIC DNA]</scope>
    <source>
        <strain evidence="1">Wuqing</strain>
    </source>
</reference>
<proteinExistence type="predicted"/>
<dbReference type="Proteomes" id="UP000031668">
    <property type="component" value="Unassembled WGS sequence"/>
</dbReference>
<evidence type="ECO:0000313" key="1">
    <source>
        <dbReference type="EMBL" id="KII64034.1"/>
    </source>
</evidence>